<accession>F0ZKT8</accession>
<sequence length="61" mass="6667">MLFSHIVSFVADAAILSTGVAAVRHFTNYSLTGLLIYLNSGEMIFNKGLEIVKNSSSKNKF</sequence>
<protein>
    <submittedName>
        <fullName evidence="2">Uncharacterized protein</fullName>
    </submittedName>
</protein>
<dbReference type="GO" id="GO:0005737">
    <property type="term" value="C:cytoplasm"/>
    <property type="evidence" value="ECO:0000318"/>
    <property type="project" value="GO_Central"/>
</dbReference>
<evidence type="ECO:0000313" key="2">
    <source>
        <dbReference type="EMBL" id="EGC35416.1"/>
    </source>
</evidence>
<proteinExistence type="predicted"/>
<keyword evidence="1" id="KW-0732">Signal</keyword>
<keyword evidence="3" id="KW-1185">Reference proteome</keyword>
<feature type="signal peptide" evidence="1">
    <location>
        <begin position="1"/>
        <end position="22"/>
    </location>
</feature>
<evidence type="ECO:0000256" key="1">
    <source>
        <dbReference type="SAM" id="SignalP"/>
    </source>
</evidence>
<dbReference type="Proteomes" id="UP000001064">
    <property type="component" value="Unassembled WGS sequence"/>
</dbReference>
<dbReference type="EMBL" id="GL871060">
    <property type="protein sequence ID" value="EGC35416.1"/>
    <property type="molecule type" value="Genomic_DNA"/>
</dbReference>
<name>F0ZKT8_DICPU</name>
<dbReference type="eggNOG" id="ENOG502RIN7">
    <property type="taxonomic scope" value="Eukaryota"/>
</dbReference>
<dbReference type="InParanoid" id="F0ZKT8"/>
<dbReference type="OrthoDB" id="16824at2759"/>
<gene>
    <name evidence="2" type="ORF">DICPUDRAFT_33450</name>
</gene>
<dbReference type="KEGG" id="dpp:DICPUDRAFT_33450"/>
<dbReference type="GeneID" id="10501467"/>
<organism evidence="2 3">
    <name type="scientific">Dictyostelium purpureum</name>
    <name type="common">Slime mold</name>
    <dbReference type="NCBI Taxonomy" id="5786"/>
    <lineage>
        <taxon>Eukaryota</taxon>
        <taxon>Amoebozoa</taxon>
        <taxon>Evosea</taxon>
        <taxon>Eumycetozoa</taxon>
        <taxon>Dictyostelia</taxon>
        <taxon>Dictyosteliales</taxon>
        <taxon>Dictyosteliaceae</taxon>
        <taxon>Dictyostelium</taxon>
    </lineage>
</organism>
<reference evidence="3" key="1">
    <citation type="journal article" date="2011" name="Genome Biol.">
        <title>Comparative genomics of the social amoebae Dictyostelium discoideum and Dictyostelium purpureum.</title>
        <authorList>
            <consortium name="US DOE Joint Genome Institute (JGI-PGF)"/>
            <person name="Sucgang R."/>
            <person name="Kuo A."/>
            <person name="Tian X."/>
            <person name="Salerno W."/>
            <person name="Parikh A."/>
            <person name="Feasley C.L."/>
            <person name="Dalin E."/>
            <person name="Tu H."/>
            <person name="Huang E."/>
            <person name="Barry K."/>
            <person name="Lindquist E."/>
            <person name="Shapiro H."/>
            <person name="Bruce D."/>
            <person name="Schmutz J."/>
            <person name="Salamov A."/>
            <person name="Fey P."/>
            <person name="Gaudet P."/>
            <person name="Anjard C."/>
            <person name="Babu M.M."/>
            <person name="Basu S."/>
            <person name="Bushmanova Y."/>
            <person name="van der Wel H."/>
            <person name="Katoh-Kurasawa M."/>
            <person name="Dinh C."/>
            <person name="Coutinho P.M."/>
            <person name="Saito T."/>
            <person name="Elias M."/>
            <person name="Schaap P."/>
            <person name="Kay R.R."/>
            <person name="Henrissat B."/>
            <person name="Eichinger L."/>
            <person name="Rivero F."/>
            <person name="Putnam N.H."/>
            <person name="West C.M."/>
            <person name="Loomis W.F."/>
            <person name="Chisholm R.L."/>
            <person name="Shaulsky G."/>
            <person name="Strassmann J.E."/>
            <person name="Queller D.C."/>
            <person name="Kuspa A."/>
            <person name="Grigoriev I.V."/>
        </authorList>
    </citation>
    <scope>NUCLEOTIDE SEQUENCE [LARGE SCALE GENOMIC DNA]</scope>
    <source>
        <strain evidence="3">QSDP1</strain>
    </source>
</reference>
<dbReference type="VEuPathDB" id="AmoebaDB:DICPUDRAFT_33450"/>
<dbReference type="AlphaFoldDB" id="F0ZKT8"/>
<feature type="chain" id="PRO_5003265189" evidence="1">
    <location>
        <begin position="23"/>
        <end position="61"/>
    </location>
</feature>
<evidence type="ECO:0000313" key="3">
    <source>
        <dbReference type="Proteomes" id="UP000001064"/>
    </source>
</evidence>
<dbReference type="RefSeq" id="XP_003288029.1">
    <property type="nucleotide sequence ID" value="XM_003287981.1"/>
</dbReference>